<evidence type="ECO:0000259" key="9">
    <source>
        <dbReference type="Pfam" id="PF16656"/>
    </source>
</evidence>
<dbReference type="Gene3D" id="3.60.21.10">
    <property type="match status" value="2"/>
</dbReference>
<evidence type="ECO:0000313" key="11">
    <source>
        <dbReference type="Proteomes" id="UP000013827"/>
    </source>
</evidence>
<feature type="domain" description="Purple acid phosphatase C-terminal" evidence="8">
    <location>
        <begin position="425"/>
        <end position="479"/>
    </location>
</feature>
<comment type="catalytic activity">
    <reaction evidence="6">
        <text>a phosphate monoester + H2O = an alcohol + phosphate</text>
        <dbReference type="Rhea" id="RHEA:15017"/>
        <dbReference type="ChEBI" id="CHEBI:15377"/>
        <dbReference type="ChEBI" id="CHEBI:30879"/>
        <dbReference type="ChEBI" id="CHEBI:43474"/>
        <dbReference type="ChEBI" id="CHEBI:67140"/>
        <dbReference type="EC" id="3.1.3.2"/>
    </reaction>
</comment>
<keyword evidence="5" id="KW-0325">Glycoprotein</keyword>
<dbReference type="InterPro" id="IPR008963">
    <property type="entry name" value="Purple_acid_Pase-like_N"/>
</dbReference>
<dbReference type="GO" id="GO:0046872">
    <property type="term" value="F:metal ion binding"/>
    <property type="evidence" value="ECO:0007669"/>
    <property type="project" value="InterPro"/>
</dbReference>
<accession>A0A0D3IFS3</accession>
<reference evidence="11" key="1">
    <citation type="journal article" date="2013" name="Nature">
        <title>Pan genome of the phytoplankton Emiliania underpins its global distribution.</title>
        <authorList>
            <person name="Read B.A."/>
            <person name="Kegel J."/>
            <person name="Klute M.J."/>
            <person name="Kuo A."/>
            <person name="Lefebvre S.C."/>
            <person name="Maumus F."/>
            <person name="Mayer C."/>
            <person name="Miller J."/>
            <person name="Monier A."/>
            <person name="Salamov A."/>
            <person name="Young J."/>
            <person name="Aguilar M."/>
            <person name="Claverie J.M."/>
            <person name="Frickenhaus S."/>
            <person name="Gonzalez K."/>
            <person name="Herman E.K."/>
            <person name="Lin Y.C."/>
            <person name="Napier J."/>
            <person name="Ogata H."/>
            <person name="Sarno A.F."/>
            <person name="Shmutz J."/>
            <person name="Schroeder D."/>
            <person name="de Vargas C."/>
            <person name="Verret F."/>
            <person name="von Dassow P."/>
            <person name="Valentin K."/>
            <person name="Van de Peer Y."/>
            <person name="Wheeler G."/>
            <person name="Dacks J.B."/>
            <person name="Delwiche C.F."/>
            <person name="Dyhrman S.T."/>
            <person name="Glockner G."/>
            <person name="John U."/>
            <person name="Richards T."/>
            <person name="Worden A.Z."/>
            <person name="Zhang X."/>
            <person name="Grigoriev I.V."/>
            <person name="Allen A.E."/>
            <person name="Bidle K."/>
            <person name="Borodovsky M."/>
            <person name="Bowler C."/>
            <person name="Brownlee C."/>
            <person name="Cock J.M."/>
            <person name="Elias M."/>
            <person name="Gladyshev V.N."/>
            <person name="Groth M."/>
            <person name="Guda C."/>
            <person name="Hadaegh A."/>
            <person name="Iglesias-Rodriguez M.D."/>
            <person name="Jenkins J."/>
            <person name="Jones B.M."/>
            <person name="Lawson T."/>
            <person name="Leese F."/>
            <person name="Lindquist E."/>
            <person name="Lobanov A."/>
            <person name="Lomsadze A."/>
            <person name="Malik S.B."/>
            <person name="Marsh M.E."/>
            <person name="Mackinder L."/>
            <person name="Mock T."/>
            <person name="Mueller-Roeber B."/>
            <person name="Pagarete A."/>
            <person name="Parker M."/>
            <person name="Probert I."/>
            <person name="Quesneville H."/>
            <person name="Raines C."/>
            <person name="Rensing S.A."/>
            <person name="Riano-Pachon D.M."/>
            <person name="Richier S."/>
            <person name="Rokitta S."/>
            <person name="Shiraiwa Y."/>
            <person name="Soanes D.M."/>
            <person name="van der Giezen M."/>
            <person name="Wahlund T.M."/>
            <person name="Williams B."/>
            <person name="Wilson W."/>
            <person name="Wolfe G."/>
            <person name="Wurch L.L."/>
        </authorList>
    </citation>
    <scope>NUCLEOTIDE SEQUENCE</scope>
</reference>
<evidence type="ECO:0000256" key="1">
    <source>
        <dbReference type="ARBA" id="ARBA00004613"/>
    </source>
</evidence>
<dbReference type="eggNOG" id="KOG1378">
    <property type="taxonomic scope" value="Eukaryota"/>
</dbReference>
<protein>
    <recommendedName>
        <fullName evidence="6">Purple acid phosphatase</fullName>
        <ecNumber evidence="6">3.1.3.2</ecNumber>
    </recommendedName>
</protein>
<dbReference type="InterPro" id="IPR029052">
    <property type="entry name" value="Metallo-depent_PP-like"/>
</dbReference>
<dbReference type="EnsemblProtists" id="EOD10108">
    <property type="protein sequence ID" value="EOD10108"/>
    <property type="gene ID" value="EMIHUDRAFT_248535"/>
</dbReference>
<comment type="subunit">
    <text evidence="2">Homodimer.</text>
</comment>
<dbReference type="Pfam" id="PF14008">
    <property type="entry name" value="Metallophos_C"/>
    <property type="match status" value="1"/>
</dbReference>
<dbReference type="SUPFAM" id="SSF56300">
    <property type="entry name" value="Metallo-dependent phosphatases"/>
    <property type="match status" value="1"/>
</dbReference>
<dbReference type="EC" id="3.1.3.2" evidence="6"/>
<feature type="domain" description="Calcineurin-like phosphoesterase" evidence="7">
    <location>
        <begin position="207"/>
        <end position="402"/>
    </location>
</feature>
<evidence type="ECO:0000256" key="3">
    <source>
        <dbReference type="ARBA" id="ARBA00022525"/>
    </source>
</evidence>
<evidence type="ECO:0000259" key="8">
    <source>
        <dbReference type="Pfam" id="PF14008"/>
    </source>
</evidence>
<dbReference type="Gene3D" id="2.60.40.380">
    <property type="entry name" value="Purple acid phosphatase-like, N-terminal"/>
    <property type="match status" value="1"/>
</dbReference>
<keyword evidence="4" id="KW-0732">Signal</keyword>
<dbReference type="RefSeq" id="XP_005762537.1">
    <property type="nucleotide sequence ID" value="XM_005762480.1"/>
</dbReference>
<name>A0A0D3IFS3_EMIH1</name>
<dbReference type="HOGENOM" id="CLU_013387_4_1_1"/>
<organism evidence="10 11">
    <name type="scientific">Emiliania huxleyi (strain CCMP1516)</name>
    <dbReference type="NCBI Taxonomy" id="280463"/>
    <lineage>
        <taxon>Eukaryota</taxon>
        <taxon>Haptista</taxon>
        <taxon>Haptophyta</taxon>
        <taxon>Prymnesiophyceae</taxon>
        <taxon>Isochrysidales</taxon>
        <taxon>Noelaerhabdaceae</taxon>
        <taxon>Emiliania</taxon>
    </lineage>
</organism>
<reference evidence="10" key="2">
    <citation type="submission" date="2024-10" db="UniProtKB">
        <authorList>
            <consortium name="EnsemblProtists"/>
        </authorList>
    </citation>
    <scope>IDENTIFICATION</scope>
</reference>
<dbReference type="Pfam" id="PF00149">
    <property type="entry name" value="Metallophos"/>
    <property type="match status" value="1"/>
</dbReference>
<dbReference type="Proteomes" id="UP000013827">
    <property type="component" value="Unassembled WGS sequence"/>
</dbReference>
<dbReference type="InterPro" id="IPR015914">
    <property type="entry name" value="PAPs_N"/>
</dbReference>
<evidence type="ECO:0000256" key="6">
    <source>
        <dbReference type="RuleBase" id="RU361203"/>
    </source>
</evidence>
<dbReference type="CDD" id="cd00839">
    <property type="entry name" value="MPP_PAPs"/>
    <property type="match status" value="1"/>
</dbReference>
<proteinExistence type="inferred from homology"/>
<dbReference type="AlphaFoldDB" id="A0A0D3IFS3"/>
<dbReference type="OMA" id="NWMEMDL"/>
<evidence type="ECO:0000256" key="2">
    <source>
        <dbReference type="ARBA" id="ARBA00011738"/>
    </source>
</evidence>
<keyword evidence="6" id="KW-0378">Hydrolase</keyword>
<dbReference type="InterPro" id="IPR041792">
    <property type="entry name" value="MPP_PAP"/>
</dbReference>
<dbReference type="STRING" id="2903.R1BJS4"/>
<dbReference type="GO" id="GO:0005576">
    <property type="term" value="C:extracellular region"/>
    <property type="evidence" value="ECO:0007669"/>
    <property type="project" value="UniProtKB-SubCell"/>
</dbReference>
<dbReference type="SUPFAM" id="SSF49363">
    <property type="entry name" value="Purple acid phosphatase, N-terminal domain"/>
    <property type="match status" value="1"/>
</dbReference>
<evidence type="ECO:0000256" key="5">
    <source>
        <dbReference type="ARBA" id="ARBA00023180"/>
    </source>
</evidence>
<evidence type="ECO:0000259" key="7">
    <source>
        <dbReference type="Pfam" id="PF00149"/>
    </source>
</evidence>
<dbReference type="PANTHER" id="PTHR45778">
    <property type="entry name" value="PURPLE ACID PHOSPHATASE-RELATED"/>
    <property type="match status" value="1"/>
</dbReference>
<sequence>MGTDPTKRGISTEGTPPFTVPAPNRFISGSQLYRGYHNFIVSNMRAPVNWALFSGSLTDASDFKVLAVSDTVTLRDAAAPMHLRLSRTSSVQQMRVSWTSAQGDDAAKHRVEWGVKASSLDRVTPAASHTYAPADLCGFPANASGFHAPGYFHEAVLELASDTPGAPPTKFFYRVGSDAYGWYMGETYEDGSQYHWEEPDAVNTTVHIAKRLASNGGKGIDLVLHPGDLSYATGYESEWDRFMAQIEPISSYVPYMTGMGNHERDFPGSGNSIGAGDSGGECGVPTEARFHMPTCAQPNTRPCIGQKYVGKEAGRAHHSSVVVGVPGTVRAAKPVGSADDGWYSFEQGPLHVLMLHTEMSSAKSSRQHAFVAADLAANALGDLEPLLMQYKVDIAFWGHIHYAQRSCPMIQGACVTLKDAAGYDAPIHAIIGNAGQSLSTFPDPSARAKWSVYQAKEWGFSHMTIHNATHLTLDYYADAPLDGKAPLHHTVTVKRGYPRV</sequence>
<dbReference type="InterPro" id="IPR025733">
    <property type="entry name" value="PAPs_C"/>
</dbReference>
<dbReference type="InterPro" id="IPR004843">
    <property type="entry name" value="Calcineurin-like_PHP"/>
</dbReference>
<dbReference type="PANTHER" id="PTHR45778:SF3">
    <property type="entry name" value="PURPLE ACID PHOSPHATASE"/>
    <property type="match status" value="1"/>
</dbReference>
<dbReference type="KEGG" id="ehx:EMIHUDRAFT_248535"/>
<comment type="subcellular location">
    <subcellularLocation>
        <location evidence="1">Secreted</location>
    </subcellularLocation>
</comment>
<dbReference type="GO" id="GO:0003993">
    <property type="term" value="F:acid phosphatase activity"/>
    <property type="evidence" value="ECO:0007669"/>
    <property type="project" value="UniProtKB-EC"/>
</dbReference>
<keyword evidence="3" id="KW-0964">Secreted</keyword>
<dbReference type="PaxDb" id="2903-EOD10108"/>
<dbReference type="GeneID" id="17256258"/>
<comment type="similarity">
    <text evidence="6">Belongs to the metallophosphoesterase superfamily. Purple acid phosphatase family.</text>
</comment>
<dbReference type="Pfam" id="PF16656">
    <property type="entry name" value="Pur_ac_phosph_N"/>
    <property type="match status" value="1"/>
</dbReference>
<evidence type="ECO:0000313" key="10">
    <source>
        <dbReference type="EnsemblProtists" id="EOD10108"/>
    </source>
</evidence>
<keyword evidence="11" id="KW-1185">Reference proteome</keyword>
<evidence type="ECO:0000256" key="4">
    <source>
        <dbReference type="ARBA" id="ARBA00022729"/>
    </source>
</evidence>
<feature type="domain" description="Purple acid phosphatase N-terminal" evidence="9">
    <location>
        <begin position="80"/>
        <end position="182"/>
    </location>
</feature>